<organism evidence="2 3">
    <name type="scientific">Pleurotus ostreatus</name>
    <name type="common">Oyster mushroom</name>
    <name type="synonym">White-rot fungus</name>
    <dbReference type="NCBI Taxonomy" id="5322"/>
    <lineage>
        <taxon>Eukaryota</taxon>
        <taxon>Fungi</taxon>
        <taxon>Dikarya</taxon>
        <taxon>Basidiomycota</taxon>
        <taxon>Agaricomycotina</taxon>
        <taxon>Agaricomycetes</taxon>
        <taxon>Agaricomycetidae</taxon>
        <taxon>Agaricales</taxon>
        <taxon>Pleurotineae</taxon>
        <taxon>Pleurotaceae</taxon>
        <taxon>Pleurotus</taxon>
    </lineage>
</organism>
<feature type="compositionally biased region" description="Acidic residues" evidence="1">
    <location>
        <begin position="83"/>
        <end position="107"/>
    </location>
</feature>
<feature type="compositionally biased region" description="Low complexity" evidence="1">
    <location>
        <begin position="40"/>
        <end position="50"/>
    </location>
</feature>
<feature type="region of interest" description="Disordered" evidence="1">
    <location>
        <begin position="1"/>
        <end position="139"/>
    </location>
</feature>
<dbReference type="AlphaFoldDB" id="A0A8H7A0K5"/>
<dbReference type="PANTHER" id="PTHR36452">
    <property type="entry name" value="CHROMOSOME 12, WHOLE GENOME SHOTGUN SEQUENCE"/>
    <property type="match status" value="1"/>
</dbReference>
<evidence type="ECO:0000313" key="3">
    <source>
        <dbReference type="Proteomes" id="UP000623687"/>
    </source>
</evidence>
<dbReference type="Proteomes" id="UP000623687">
    <property type="component" value="Unassembled WGS sequence"/>
</dbReference>
<dbReference type="Pfam" id="PF09365">
    <property type="entry name" value="DUF2461"/>
    <property type="match status" value="2"/>
</dbReference>
<protein>
    <submittedName>
        <fullName evidence="2">Uncharacterized protein</fullName>
    </submittedName>
</protein>
<sequence>MAARSPQKKTRPVKQASGPLRRASTRKSIQNTSVLENDVSSAAEGSEAEAQVSKRAPKRHQKKRTTPRKAPSKRKREETPGEVTDDDVAAADDPEEYDSDALDDDSDDLRGTKTKRKKASSSPRKRRRTKVTSDDPELAEGQEIIGKVVEAPKTGHVPAGQISGNTLNFLRDLKKPEYNDRQWRVQIAWCVEYFSSMIYISDELPVEPVYRAAEKEWKAFIESFTDLLAEVDAQVPHLPPNDVVHRIYRDIRFSNDKTPYKTGFSASFSRSGRKGIFAGYHMYVDSVNGSLIPVLYYFVVQVIIYLISLPLSVESYGEVKPGGESLIAAGSWCPGKNELAAIRANVLRNPNRLRQVISEPEFVRWFGAAERPPDGERSNIFGMEDELKVAPKGIDKNHKDIDLLKCRSFAVVHRFLDNEVLDPEFKNKLADVARVMMPFVHCLNDMMTVPPDGDDGDEDQDEQGSGQGSE</sequence>
<keyword evidence="3" id="KW-1185">Reference proteome</keyword>
<proteinExistence type="predicted"/>
<feature type="compositionally biased region" description="Basic residues" evidence="1">
    <location>
        <begin position="55"/>
        <end position="74"/>
    </location>
</feature>
<reference evidence="2" key="1">
    <citation type="submission" date="2019-07" db="EMBL/GenBank/DDBJ databases">
        <authorList>
            <person name="Palmer J.M."/>
        </authorList>
    </citation>
    <scope>NUCLEOTIDE SEQUENCE</scope>
    <source>
        <strain evidence="2">PC9</strain>
    </source>
</reference>
<feature type="compositionally biased region" description="Basic residues" evidence="1">
    <location>
        <begin position="112"/>
        <end position="130"/>
    </location>
</feature>
<evidence type="ECO:0000313" key="2">
    <source>
        <dbReference type="EMBL" id="KAF7436154.1"/>
    </source>
</evidence>
<dbReference type="GeneID" id="59372798"/>
<dbReference type="RefSeq" id="XP_036634053.1">
    <property type="nucleotide sequence ID" value="XM_036772580.1"/>
</dbReference>
<accession>A0A8H7A0K5</accession>
<feature type="region of interest" description="Disordered" evidence="1">
    <location>
        <begin position="447"/>
        <end position="470"/>
    </location>
</feature>
<feature type="compositionally biased region" description="Polar residues" evidence="1">
    <location>
        <begin position="26"/>
        <end position="39"/>
    </location>
</feature>
<feature type="compositionally biased region" description="Basic residues" evidence="1">
    <location>
        <begin position="1"/>
        <end position="12"/>
    </location>
</feature>
<comment type="caution">
    <text evidence="2">The sequence shown here is derived from an EMBL/GenBank/DDBJ whole genome shotgun (WGS) entry which is preliminary data.</text>
</comment>
<feature type="compositionally biased region" description="Acidic residues" evidence="1">
    <location>
        <begin position="452"/>
        <end position="462"/>
    </location>
</feature>
<dbReference type="EMBL" id="JACETU010000002">
    <property type="protein sequence ID" value="KAF7436154.1"/>
    <property type="molecule type" value="Genomic_DNA"/>
</dbReference>
<evidence type="ECO:0000256" key="1">
    <source>
        <dbReference type="SAM" id="MobiDB-lite"/>
    </source>
</evidence>
<dbReference type="PANTHER" id="PTHR36452:SF1">
    <property type="entry name" value="DUF2461 DOMAIN-CONTAINING PROTEIN"/>
    <property type="match status" value="1"/>
</dbReference>
<gene>
    <name evidence="2" type="ORF">PC9H_002980</name>
</gene>
<name>A0A8H7A0K5_PLEOS</name>
<dbReference type="VEuPathDB" id="FungiDB:PC9H_002980"/>
<dbReference type="InterPro" id="IPR012808">
    <property type="entry name" value="CHP02453"/>
</dbReference>
<dbReference type="OrthoDB" id="2537769at2759"/>